<keyword evidence="4" id="KW-1185">Reference proteome</keyword>
<dbReference type="InterPro" id="IPR035901">
    <property type="entry name" value="GIY-YIG_endonuc_sf"/>
</dbReference>
<dbReference type="SMART" id="SM00465">
    <property type="entry name" value="GIYc"/>
    <property type="match status" value="1"/>
</dbReference>
<keyword evidence="3" id="KW-0540">Nuclease</keyword>
<dbReference type="InterPro" id="IPR000305">
    <property type="entry name" value="GIY-YIG_endonuc"/>
</dbReference>
<sequence length="101" mass="12393">MKFYFVYILKCSDNTYYTGFTSNLDKRLQQHKEGYDRESYTYKRRPVELQWVEQFTDPNHAIAIEKQLKGWSHRKKLALIEEDWEKLVEYSKNKYNSNKLE</sequence>
<dbReference type="STRING" id="390640.SAMN04488034_11329"/>
<accession>A0A1H5PF08</accession>
<evidence type="ECO:0000259" key="2">
    <source>
        <dbReference type="PROSITE" id="PS50164"/>
    </source>
</evidence>
<protein>
    <submittedName>
        <fullName evidence="3">Putative endonuclease</fullName>
    </submittedName>
</protein>
<gene>
    <name evidence="3" type="ORF">SAMN04488034_11329</name>
</gene>
<dbReference type="InterPro" id="IPR050190">
    <property type="entry name" value="UPF0213_domain"/>
</dbReference>
<organism evidence="3 4">
    <name type="scientific">Salinimicrobium catena</name>
    <dbReference type="NCBI Taxonomy" id="390640"/>
    <lineage>
        <taxon>Bacteria</taxon>
        <taxon>Pseudomonadati</taxon>
        <taxon>Bacteroidota</taxon>
        <taxon>Flavobacteriia</taxon>
        <taxon>Flavobacteriales</taxon>
        <taxon>Flavobacteriaceae</taxon>
        <taxon>Salinimicrobium</taxon>
    </lineage>
</organism>
<evidence type="ECO:0000313" key="4">
    <source>
        <dbReference type="Proteomes" id="UP000199448"/>
    </source>
</evidence>
<dbReference type="PANTHER" id="PTHR34477:SF1">
    <property type="entry name" value="UPF0213 PROTEIN YHBQ"/>
    <property type="match status" value="1"/>
</dbReference>
<dbReference type="SUPFAM" id="SSF82771">
    <property type="entry name" value="GIY-YIG endonuclease"/>
    <property type="match status" value="1"/>
</dbReference>
<comment type="similarity">
    <text evidence="1">Belongs to the UPF0213 family.</text>
</comment>
<dbReference type="PROSITE" id="PS50164">
    <property type="entry name" value="GIY_YIG"/>
    <property type="match status" value="1"/>
</dbReference>
<dbReference type="AlphaFoldDB" id="A0A1H5PF08"/>
<proteinExistence type="inferred from homology"/>
<dbReference type="GO" id="GO:0004519">
    <property type="term" value="F:endonuclease activity"/>
    <property type="evidence" value="ECO:0007669"/>
    <property type="project" value="UniProtKB-KW"/>
</dbReference>
<dbReference type="EMBL" id="FNUG01000013">
    <property type="protein sequence ID" value="SEF12204.1"/>
    <property type="molecule type" value="Genomic_DNA"/>
</dbReference>
<feature type="domain" description="GIY-YIG" evidence="2">
    <location>
        <begin position="2"/>
        <end position="79"/>
    </location>
</feature>
<dbReference type="Gene3D" id="3.40.1440.10">
    <property type="entry name" value="GIY-YIG endonuclease"/>
    <property type="match status" value="1"/>
</dbReference>
<keyword evidence="3" id="KW-0255">Endonuclease</keyword>
<dbReference type="OrthoDB" id="1495241at2"/>
<name>A0A1H5PF08_9FLAO</name>
<reference evidence="3 4" key="1">
    <citation type="submission" date="2016-10" db="EMBL/GenBank/DDBJ databases">
        <authorList>
            <person name="de Groot N.N."/>
        </authorList>
    </citation>
    <scope>NUCLEOTIDE SEQUENCE [LARGE SCALE GENOMIC DNA]</scope>
    <source>
        <strain evidence="3 4">DSM 23553</strain>
    </source>
</reference>
<dbReference type="PANTHER" id="PTHR34477">
    <property type="entry name" value="UPF0213 PROTEIN YHBQ"/>
    <property type="match status" value="1"/>
</dbReference>
<evidence type="ECO:0000313" key="3">
    <source>
        <dbReference type="EMBL" id="SEF12204.1"/>
    </source>
</evidence>
<evidence type="ECO:0000256" key="1">
    <source>
        <dbReference type="ARBA" id="ARBA00007435"/>
    </source>
</evidence>
<dbReference type="RefSeq" id="WP_093114430.1">
    <property type="nucleotide sequence ID" value="NZ_FNGG01000013.1"/>
</dbReference>
<dbReference type="CDD" id="cd10456">
    <property type="entry name" value="GIY-YIG_UPF0213"/>
    <property type="match status" value="1"/>
</dbReference>
<dbReference type="Proteomes" id="UP000199448">
    <property type="component" value="Unassembled WGS sequence"/>
</dbReference>
<keyword evidence="3" id="KW-0378">Hydrolase</keyword>
<dbReference type="Pfam" id="PF01541">
    <property type="entry name" value="GIY-YIG"/>
    <property type="match status" value="1"/>
</dbReference>